<organism evidence="1">
    <name type="scientific">viral metagenome</name>
    <dbReference type="NCBI Taxonomy" id="1070528"/>
    <lineage>
        <taxon>unclassified sequences</taxon>
        <taxon>metagenomes</taxon>
        <taxon>organismal metagenomes</taxon>
    </lineage>
</organism>
<reference evidence="1" key="1">
    <citation type="journal article" date="2020" name="Nature">
        <title>Giant virus diversity and host interactions through global metagenomics.</title>
        <authorList>
            <person name="Schulz F."/>
            <person name="Roux S."/>
            <person name="Paez-Espino D."/>
            <person name="Jungbluth S."/>
            <person name="Walsh D.A."/>
            <person name="Denef V.J."/>
            <person name="McMahon K.D."/>
            <person name="Konstantinidis K.T."/>
            <person name="Eloe-Fadrosh E.A."/>
            <person name="Kyrpides N.C."/>
            <person name="Woyke T."/>
        </authorList>
    </citation>
    <scope>NUCLEOTIDE SEQUENCE</scope>
    <source>
        <strain evidence="1">GVMAG-S-1062768-28</strain>
    </source>
</reference>
<evidence type="ECO:0000313" key="1">
    <source>
        <dbReference type="EMBL" id="QHU08195.1"/>
    </source>
</evidence>
<proteinExistence type="predicted"/>
<dbReference type="AlphaFoldDB" id="A0A6C0JR07"/>
<sequence length="122" mass="13750">MTITLLPPTIDTQIIKREQYATLLPAYFVSHVENYDQVYKVTITPHKTASSGITRVSIVAAANMRTSGLFLENGGRVPTTAPPHDQDDLRPIIHYYYGTGTQQLQIKVVNDHTNWLDFSLTF</sequence>
<name>A0A6C0JR07_9ZZZZ</name>
<protein>
    <submittedName>
        <fullName evidence="1">Uncharacterized protein</fullName>
    </submittedName>
</protein>
<accession>A0A6C0JR07</accession>
<dbReference type="EMBL" id="MN740695">
    <property type="protein sequence ID" value="QHU08195.1"/>
    <property type="molecule type" value="Genomic_DNA"/>
</dbReference>